<keyword evidence="2" id="KW-0678">Repressor</keyword>
<dbReference type="InterPro" id="IPR037171">
    <property type="entry name" value="NagB/RpiA_transferase-like"/>
</dbReference>
<dbReference type="PANTHER" id="PTHR30363">
    <property type="entry name" value="HTH-TYPE TRANSCRIPTIONAL REGULATOR SRLR-RELATED"/>
    <property type="match status" value="1"/>
</dbReference>
<dbReference type="InterPro" id="IPR001034">
    <property type="entry name" value="DeoR_HTH"/>
</dbReference>
<reference evidence="8 9" key="1">
    <citation type="submission" date="2019-03" db="EMBL/GenBank/DDBJ databases">
        <title>Genomic Encyclopedia of Type Strains, Phase III (KMG-III): the genomes of soil and plant-associated and newly described type strains.</title>
        <authorList>
            <person name="Whitman W."/>
        </authorList>
    </citation>
    <scope>NUCLEOTIDE SEQUENCE [LARGE SCALE GENOMIC DNA]</scope>
    <source>
        <strain evidence="8 9">VKM Ac-2527</strain>
    </source>
</reference>
<dbReference type="PANTHER" id="PTHR30363:SF4">
    <property type="entry name" value="GLYCEROL-3-PHOSPHATE REGULON REPRESSOR"/>
    <property type="match status" value="1"/>
</dbReference>
<dbReference type="InterPro" id="IPR050313">
    <property type="entry name" value="Carb_Metab_HTH_regulators"/>
</dbReference>
<dbReference type="RefSeq" id="WP_238165416.1">
    <property type="nucleotide sequence ID" value="NZ_SNWQ01000002.1"/>
</dbReference>
<comment type="function">
    <text evidence="6">Repressor of the lactose catabolism operon. Galactose-6-phosphate is the inducer.</text>
</comment>
<evidence type="ECO:0000256" key="2">
    <source>
        <dbReference type="ARBA" id="ARBA00022491"/>
    </source>
</evidence>
<dbReference type="InterPro" id="IPR014036">
    <property type="entry name" value="DeoR-like_C"/>
</dbReference>
<dbReference type="PRINTS" id="PR00037">
    <property type="entry name" value="HTHLACR"/>
</dbReference>
<dbReference type="PROSITE" id="PS51000">
    <property type="entry name" value="HTH_DEOR_2"/>
    <property type="match status" value="1"/>
</dbReference>
<accession>A0A4R6KQ05</accession>
<evidence type="ECO:0000259" key="7">
    <source>
        <dbReference type="PROSITE" id="PS51000"/>
    </source>
</evidence>
<dbReference type="InterPro" id="IPR018356">
    <property type="entry name" value="Tscrpt_reg_HTH_DeoR_CS"/>
</dbReference>
<keyword evidence="9" id="KW-1185">Reference proteome</keyword>
<dbReference type="InterPro" id="IPR036388">
    <property type="entry name" value="WH-like_DNA-bd_sf"/>
</dbReference>
<dbReference type="AlphaFoldDB" id="A0A4R6KQ05"/>
<proteinExistence type="predicted"/>
<dbReference type="GO" id="GO:0003700">
    <property type="term" value="F:DNA-binding transcription factor activity"/>
    <property type="evidence" value="ECO:0007669"/>
    <property type="project" value="InterPro"/>
</dbReference>
<evidence type="ECO:0000256" key="1">
    <source>
        <dbReference type="ARBA" id="ARBA00021390"/>
    </source>
</evidence>
<comment type="caution">
    <text evidence="8">The sequence shown here is derived from an EMBL/GenBank/DDBJ whole genome shotgun (WGS) entry which is preliminary data.</text>
</comment>
<evidence type="ECO:0000313" key="8">
    <source>
        <dbReference type="EMBL" id="TDO52795.1"/>
    </source>
</evidence>
<dbReference type="Gene3D" id="1.10.10.10">
    <property type="entry name" value="Winged helix-like DNA-binding domain superfamily/Winged helix DNA-binding domain"/>
    <property type="match status" value="1"/>
</dbReference>
<keyword evidence="5" id="KW-0804">Transcription</keyword>
<keyword evidence="3" id="KW-0805">Transcription regulation</keyword>
<evidence type="ECO:0000256" key="5">
    <source>
        <dbReference type="ARBA" id="ARBA00023163"/>
    </source>
</evidence>
<evidence type="ECO:0000313" key="9">
    <source>
        <dbReference type="Proteomes" id="UP000295388"/>
    </source>
</evidence>
<feature type="domain" description="HTH deoR-type" evidence="7">
    <location>
        <begin position="13"/>
        <end position="68"/>
    </location>
</feature>
<sequence>MTDFAWYGLSVLPKQRQDQIVRALRADGAGGVKALAAQLGVSEATIRRDLESLHEQGRLTRVYGGALAVDGGDEPFAEVSAVRTDEKDRVARKAAELIEDGESILLDIGTTALQLAKQLHGRSVTVVTSNLAVLEELQNDEQIELIILGGFVRRSYRSLVGYLTEESLRQLHVNTLFLGTSGVRPDGRVMDSTMIEVPVKRAMIQAADRVVLLADASKFPGHGVAKVCEPGELTMVVTEPDADEATRAQLAEAGVQVVLA</sequence>
<protein>
    <recommendedName>
        <fullName evidence="1">Lactose phosphotransferase system repressor</fullName>
    </recommendedName>
</protein>
<dbReference type="SMART" id="SM00420">
    <property type="entry name" value="HTH_DEOR"/>
    <property type="match status" value="1"/>
</dbReference>
<dbReference type="SMART" id="SM01134">
    <property type="entry name" value="DeoRC"/>
    <property type="match status" value="1"/>
</dbReference>
<dbReference type="EMBL" id="SNWQ01000002">
    <property type="protein sequence ID" value="TDO52795.1"/>
    <property type="molecule type" value="Genomic_DNA"/>
</dbReference>
<evidence type="ECO:0000256" key="3">
    <source>
        <dbReference type="ARBA" id="ARBA00023015"/>
    </source>
</evidence>
<dbReference type="Pfam" id="PF08220">
    <property type="entry name" value="HTH_DeoR"/>
    <property type="match status" value="1"/>
</dbReference>
<evidence type="ECO:0000256" key="6">
    <source>
        <dbReference type="ARBA" id="ARBA00024937"/>
    </source>
</evidence>
<dbReference type="SUPFAM" id="SSF46785">
    <property type="entry name" value="Winged helix' DNA-binding domain"/>
    <property type="match status" value="1"/>
</dbReference>
<keyword evidence="4" id="KW-0238">DNA-binding</keyword>
<dbReference type="SUPFAM" id="SSF100950">
    <property type="entry name" value="NagB/RpiA/CoA transferase-like"/>
    <property type="match status" value="1"/>
</dbReference>
<dbReference type="Pfam" id="PF00455">
    <property type="entry name" value="DeoRC"/>
    <property type="match status" value="1"/>
</dbReference>
<dbReference type="InterPro" id="IPR036390">
    <property type="entry name" value="WH_DNA-bd_sf"/>
</dbReference>
<dbReference type="GO" id="GO:0003677">
    <property type="term" value="F:DNA binding"/>
    <property type="evidence" value="ECO:0007669"/>
    <property type="project" value="UniProtKB-KW"/>
</dbReference>
<name>A0A4R6KQ05_9ACTN</name>
<evidence type="ECO:0000256" key="4">
    <source>
        <dbReference type="ARBA" id="ARBA00023125"/>
    </source>
</evidence>
<dbReference type="PROSITE" id="PS00894">
    <property type="entry name" value="HTH_DEOR_1"/>
    <property type="match status" value="1"/>
</dbReference>
<gene>
    <name evidence="8" type="ORF">EV643_102637</name>
</gene>
<organism evidence="8 9">
    <name type="scientific">Kribbella caucasensis</name>
    <dbReference type="NCBI Taxonomy" id="2512215"/>
    <lineage>
        <taxon>Bacteria</taxon>
        <taxon>Bacillati</taxon>
        <taxon>Actinomycetota</taxon>
        <taxon>Actinomycetes</taxon>
        <taxon>Propionibacteriales</taxon>
        <taxon>Kribbellaceae</taxon>
        <taxon>Kribbella</taxon>
    </lineage>
</organism>
<dbReference type="Proteomes" id="UP000295388">
    <property type="component" value="Unassembled WGS sequence"/>
</dbReference>
<dbReference type="Gene3D" id="3.40.50.1360">
    <property type="match status" value="1"/>
</dbReference>